<dbReference type="Gene3D" id="3.30.70.330">
    <property type="match status" value="1"/>
</dbReference>
<evidence type="ECO:0000256" key="1">
    <source>
        <dbReference type="SAM" id="MobiDB-lite"/>
    </source>
</evidence>
<feature type="compositionally biased region" description="Basic and acidic residues" evidence="1">
    <location>
        <begin position="132"/>
        <end position="156"/>
    </location>
</feature>
<comment type="caution">
    <text evidence="2">The sequence shown here is derived from an EMBL/GenBank/DDBJ whole genome shotgun (WGS) entry which is preliminary data.</text>
</comment>
<evidence type="ECO:0000313" key="2">
    <source>
        <dbReference type="EMBL" id="KAF5447400.1"/>
    </source>
</evidence>
<dbReference type="EMBL" id="LIHL02000014">
    <property type="protein sequence ID" value="KAF5447400.1"/>
    <property type="molecule type" value="Genomic_DNA"/>
</dbReference>
<feature type="compositionally biased region" description="Polar residues" evidence="1">
    <location>
        <begin position="357"/>
        <end position="366"/>
    </location>
</feature>
<feature type="region of interest" description="Disordered" evidence="1">
    <location>
        <begin position="129"/>
        <end position="164"/>
    </location>
</feature>
<dbReference type="Gramene" id="Jr14_15750_p1">
    <property type="protein sequence ID" value="cds.Jr14_15750_p1"/>
    <property type="gene ID" value="Jr14_15750"/>
</dbReference>
<gene>
    <name evidence="2" type="ORF">F2P56_032955</name>
</gene>
<dbReference type="Proteomes" id="UP000619265">
    <property type="component" value="Unassembled WGS sequence"/>
</dbReference>
<dbReference type="PANTHER" id="PTHR21678">
    <property type="entry name" value="GROWTH INHIBITION AND DIFFERENTIATION RELATED PROTEIN 88"/>
    <property type="match status" value="1"/>
</dbReference>
<dbReference type="AlphaFoldDB" id="A0A833X7Z3"/>
<dbReference type="InterPro" id="IPR012677">
    <property type="entry name" value="Nucleotide-bd_a/b_plait_sf"/>
</dbReference>
<accession>A0A833X7Z3</accession>
<protein>
    <recommendedName>
        <fullName evidence="4">Coiled-coil domain-containing protein R3HCC1L</fullName>
    </recommendedName>
</protein>
<name>A0A833X7Z3_JUGRE</name>
<reference evidence="2" key="2">
    <citation type="submission" date="2020-03" db="EMBL/GenBank/DDBJ databases">
        <title>Walnut 2.0.</title>
        <authorList>
            <person name="Marrano A."/>
            <person name="Britton M."/>
            <person name="Zimin A.V."/>
            <person name="Zaini P.A."/>
            <person name="Workman R."/>
            <person name="Puiu D."/>
            <person name="Bianco L."/>
            <person name="Allen B.J."/>
            <person name="Troggio M."/>
            <person name="Leslie C.A."/>
            <person name="Timp W."/>
            <person name="Dendekar A."/>
            <person name="Salzberg S.L."/>
            <person name="Neale D.B."/>
        </authorList>
    </citation>
    <scope>NUCLEOTIDE SEQUENCE</scope>
    <source>
        <tissue evidence="2">Leaves</tissue>
    </source>
</reference>
<feature type="non-terminal residue" evidence="2">
    <location>
        <position position="1"/>
    </location>
</feature>
<feature type="region of interest" description="Disordered" evidence="1">
    <location>
        <begin position="351"/>
        <end position="393"/>
    </location>
</feature>
<evidence type="ECO:0000313" key="3">
    <source>
        <dbReference type="Proteomes" id="UP000619265"/>
    </source>
</evidence>
<dbReference type="PANTHER" id="PTHR21678:SF0">
    <property type="entry name" value="C3H1-TYPE DOMAIN-CONTAINING PROTEIN"/>
    <property type="match status" value="1"/>
</dbReference>
<organism evidence="2 3">
    <name type="scientific">Juglans regia</name>
    <name type="common">English walnut</name>
    <dbReference type="NCBI Taxonomy" id="51240"/>
    <lineage>
        <taxon>Eukaryota</taxon>
        <taxon>Viridiplantae</taxon>
        <taxon>Streptophyta</taxon>
        <taxon>Embryophyta</taxon>
        <taxon>Tracheophyta</taxon>
        <taxon>Spermatophyta</taxon>
        <taxon>Magnoliopsida</taxon>
        <taxon>eudicotyledons</taxon>
        <taxon>Gunneridae</taxon>
        <taxon>Pentapetalae</taxon>
        <taxon>rosids</taxon>
        <taxon>fabids</taxon>
        <taxon>Fagales</taxon>
        <taxon>Juglandaceae</taxon>
        <taxon>Juglans</taxon>
    </lineage>
</organism>
<sequence length="393" mass="43855">NYILLAYKRKFQASSAMENQREEENVENWSEAVEDLVAAGDTDGAISLLETHVSKLQTLASSNATVLLQLTSALTDLANLYSSKGFSLKADDLRSRASLLKHQVLSRDVEVVKKDQKVDQVLAADASLRGNDSLHDDSSSDGHLEKQKKSSCDEKAGNVSSDDDWEAIADRAPDELLSSQCVPRVSELSLTDTKVQTPKRRGRGTFSYKKHELYCDQLSSEPVISNSEYEDVFQNSKGVTDKINSSYGTHHVLVLADFPPSTKTIELEKLFQDFTDRGFIIRWVNDTTALAVFRTPAIALEASTHIRSPFKVRILDVDDSLISSIPPRDLEPPRQRPRTSARTAQRLIAQGMGLKLPTTSSGSQEYRNQEDSRRNRIATRQKLRNDAWGEDLN</sequence>
<dbReference type="InterPro" id="IPR039884">
    <property type="entry name" value="R3HC1/R3HCL"/>
</dbReference>
<reference evidence="2" key="1">
    <citation type="submission" date="2015-10" db="EMBL/GenBank/DDBJ databases">
        <authorList>
            <person name="Martinez-Garcia P.J."/>
            <person name="Crepeau M.W."/>
            <person name="Puiu D."/>
            <person name="Gonzalez-Ibeas D."/>
            <person name="Whalen J."/>
            <person name="Stevens K."/>
            <person name="Paul R."/>
            <person name="Butterfield T."/>
            <person name="Britton M."/>
            <person name="Reagan R."/>
            <person name="Chakraborty S."/>
            <person name="Walawage S.L."/>
            <person name="Vasquez-Gross H.A."/>
            <person name="Cardeno C."/>
            <person name="Famula R."/>
            <person name="Pratt K."/>
            <person name="Kuruganti S."/>
            <person name="Aradhya M.K."/>
            <person name="Leslie C.A."/>
            <person name="Dandekar A.M."/>
            <person name="Salzberg S.L."/>
            <person name="Wegrzyn J.L."/>
            <person name="Langley C.H."/>
            <person name="Neale D.B."/>
        </authorList>
    </citation>
    <scope>NUCLEOTIDE SEQUENCE</scope>
    <source>
        <tissue evidence="2">Leaves</tissue>
    </source>
</reference>
<evidence type="ECO:0008006" key="4">
    <source>
        <dbReference type="Google" id="ProtNLM"/>
    </source>
</evidence>
<proteinExistence type="predicted"/>